<name>A0ABS1MI20_9NOCA</name>
<evidence type="ECO:0000313" key="2">
    <source>
        <dbReference type="Proteomes" id="UP000602198"/>
    </source>
</evidence>
<protein>
    <recommendedName>
        <fullName evidence="3">WXG100 family type VII secretion target</fullName>
    </recommendedName>
</protein>
<dbReference type="Proteomes" id="UP000602198">
    <property type="component" value="Unassembled WGS sequence"/>
</dbReference>
<reference evidence="1 2" key="1">
    <citation type="submission" date="2021-01" db="EMBL/GenBank/DDBJ databases">
        <title>WGS of actinomycetes isolated from Thailand.</title>
        <authorList>
            <person name="Thawai C."/>
        </authorList>
    </citation>
    <scope>NUCLEOTIDE SEQUENCE [LARGE SCALE GENOMIC DNA]</scope>
    <source>
        <strain evidence="1 2">LPG 2</strain>
    </source>
</reference>
<keyword evidence="2" id="KW-1185">Reference proteome</keyword>
<dbReference type="Gene3D" id="1.20.1170.10">
    <property type="match status" value="1"/>
</dbReference>
<accession>A0ABS1MI20</accession>
<evidence type="ECO:0000313" key="1">
    <source>
        <dbReference type="EMBL" id="MBL1079314.1"/>
    </source>
</evidence>
<dbReference type="RefSeq" id="WP_201955454.1">
    <property type="nucleotide sequence ID" value="NZ_JAERRJ010000015.1"/>
</dbReference>
<comment type="caution">
    <text evidence="1">The sequence shown here is derived from an EMBL/GenBank/DDBJ whole genome shotgun (WGS) entry which is preliminary data.</text>
</comment>
<proteinExistence type="predicted"/>
<sequence>MTVLDVAPQAYYDAATACNNAASGLMAVFQGGFYSLRETSGMAGSVGDGKIWADSYDAQAQDLWKMSLDMVLALDGYAQVLNQAGYNHALADHDAAAGVPEPQQPTLNPAFTGGIDQLIFTLPTSAGGDGRGIVDDGLELAAKVGIPIPDGDTAKLNRATELWNAMATHASVTAVATELERAAAMFEQVTSPDANFIDEDLRELKTAASDLAGAYGEMSQSCSDQKTAHDDLRKDLEQLLRDLAAEIAIEVAVNLAISVLVSCVSFGVGAAAVAAKTAASVAKIIDKFADLIKKATQAAKLRTAVEVKRITTKTKETIQRVKDLSTKLVEKLRNAWNRVKAEGPYVRDDKFWDDIKATQDNYPSTELPRSFEMQAGETRVWVHGNATEHMAEYLQHMDSRGDVKSQLDLVTQVQMKSLQAAIDEAGRGGGLVYDQLQTVGGWELKFGAPREAGQLPVVVHALYRG</sequence>
<gene>
    <name evidence="1" type="ORF">JK358_33405</name>
</gene>
<organism evidence="1 2">
    <name type="scientific">Nocardia acididurans</name>
    <dbReference type="NCBI Taxonomy" id="2802282"/>
    <lineage>
        <taxon>Bacteria</taxon>
        <taxon>Bacillati</taxon>
        <taxon>Actinomycetota</taxon>
        <taxon>Actinomycetes</taxon>
        <taxon>Mycobacteriales</taxon>
        <taxon>Nocardiaceae</taxon>
        <taxon>Nocardia</taxon>
    </lineage>
</organism>
<dbReference type="EMBL" id="JAERRJ010000015">
    <property type="protein sequence ID" value="MBL1079314.1"/>
    <property type="molecule type" value="Genomic_DNA"/>
</dbReference>
<evidence type="ECO:0008006" key="3">
    <source>
        <dbReference type="Google" id="ProtNLM"/>
    </source>
</evidence>